<protein>
    <submittedName>
        <fullName evidence="1">Uncharacterized protein</fullName>
    </submittedName>
</protein>
<proteinExistence type="predicted"/>
<dbReference type="AlphaFoldDB" id="G5S9E1"/>
<name>G5S9E1_SALET</name>
<reference evidence="1 2" key="1">
    <citation type="journal article" date="2011" name="BMC Genomics">
        <title>Genome sequencing reveals diversification of virulence factor content and possible host adaptation in distinct subpopulations of Salmonella enterica.</title>
        <authorList>
            <person name="den Bakker H.C."/>
            <person name="Moreno Switt A.I."/>
            <person name="Govoni G."/>
            <person name="Cummings C.A."/>
            <person name="Ranieri M.L."/>
            <person name="Degoricija L."/>
            <person name="Hoelzer K."/>
            <person name="Rodriguez-Rivera L.D."/>
            <person name="Brown S."/>
            <person name="Bolchacova E."/>
            <person name="Furtado M.R."/>
            <person name="Wiedmann M."/>
        </authorList>
    </citation>
    <scope>NUCLEOTIDE SEQUENCE [LARGE SCALE GENOMIC DNA]</scope>
    <source>
        <strain evidence="1 2">A4-580</strain>
    </source>
</reference>
<gene>
    <name evidence="1" type="ORF">LTSEWAN_1586</name>
</gene>
<evidence type="ECO:0000313" key="2">
    <source>
        <dbReference type="Proteomes" id="UP000003536"/>
    </source>
</evidence>
<accession>G5S9E1</accession>
<comment type="caution">
    <text evidence="1">The sequence shown here is derived from an EMBL/GenBank/DDBJ whole genome shotgun (WGS) entry which is preliminary data.</text>
</comment>
<dbReference type="EMBL" id="AFCX01000512">
    <property type="protein sequence ID" value="EHD04832.1"/>
    <property type="molecule type" value="Genomic_DNA"/>
</dbReference>
<dbReference type="PATRIC" id="fig|913086.3.peg.1248"/>
<organism evidence="1 2">
    <name type="scientific">Salmonella enterica subsp. enterica serovar Wandsworth str. A4-580</name>
    <dbReference type="NCBI Taxonomy" id="913086"/>
    <lineage>
        <taxon>Bacteria</taxon>
        <taxon>Pseudomonadati</taxon>
        <taxon>Pseudomonadota</taxon>
        <taxon>Gammaproteobacteria</taxon>
        <taxon>Enterobacterales</taxon>
        <taxon>Enterobacteriaceae</taxon>
        <taxon>Salmonella</taxon>
    </lineage>
</organism>
<sequence length="37" mass="4171">MISFSELMVEKKDGGEVIKVQLVKLPGIRLLLQSTNR</sequence>
<dbReference type="Proteomes" id="UP000003536">
    <property type="component" value="Unassembled WGS sequence"/>
</dbReference>
<evidence type="ECO:0000313" key="1">
    <source>
        <dbReference type="EMBL" id="EHD04832.1"/>
    </source>
</evidence>